<dbReference type="OrthoDB" id="1451346at2"/>
<dbReference type="Proteomes" id="UP000256629">
    <property type="component" value="Unassembled WGS sequence"/>
</dbReference>
<name>A0A3D9HEI6_9FLAO</name>
<comment type="caution">
    <text evidence="2">The sequence shown here is derived from an EMBL/GenBank/DDBJ whole genome shotgun (WGS) entry which is preliminary data.</text>
</comment>
<gene>
    <name evidence="2" type="ORF">DFQ02_105115</name>
</gene>
<evidence type="ECO:0000313" key="2">
    <source>
        <dbReference type="EMBL" id="RED47888.1"/>
    </source>
</evidence>
<evidence type="ECO:0000256" key="1">
    <source>
        <dbReference type="SAM" id="Phobius"/>
    </source>
</evidence>
<dbReference type="EMBL" id="QRDX01000005">
    <property type="protein sequence ID" value="RED47888.1"/>
    <property type="molecule type" value="Genomic_DNA"/>
</dbReference>
<keyword evidence="1" id="KW-0812">Transmembrane</keyword>
<dbReference type="AlphaFoldDB" id="A0A3D9HEI6"/>
<reference evidence="2 3" key="1">
    <citation type="submission" date="2018-07" db="EMBL/GenBank/DDBJ databases">
        <title>Genomic Encyclopedia of Type Strains, Phase III (KMG-III): the genomes of soil and plant-associated and newly described type strains.</title>
        <authorList>
            <person name="Whitman W."/>
        </authorList>
    </citation>
    <scope>NUCLEOTIDE SEQUENCE [LARGE SCALE GENOMIC DNA]</scope>
    <source>
        <strain evidence="2 3">CECT 8487</strain>
    </source>
</reference>
<proteinExistence type="predicted"/>
<evidence type="ECO:0000313" key="3">
    <source>
        <dbReference type="Proteomes" id="UP000256629"/>
    </source>
</evidence>
<dbReference type="RefSeq" id="WP_116524250.1">
    <property type="nucleotide sequence ID" value="NZ_QRDX01000005.1"/>
</dbReference>
<sequence>MPTTNDIVLRPRFKREISEHNEVILKAFETSKKEQSQFIVTRLDNHVFIKFPKREQQFWTPQLHLEIDEIDDKTSMLHGLFGPNPTVWTMFMFFHFIVACLFIAFGAWAYSNWKLETDYILQIGIMILMVIIWFSLYFAGSIGKASSKNDMHKLNDFMNEVLKKTVTNYDLEQG</sequence>
<evidence type="ECO:0008006" key="4">
    <source>
        <dbReference type="Google" id="ProtNLM"/>
    </source>
</evidence>
<feature type="transmembrane region" description="Helical" evidence="1">
    <location>
        <begin position="119"/>
        <end position="139"/>
    </location>
</feature>
<feature type="transmembrane region" description="Helical" evidence="1">
    <location>
        <begin position="86"/>
        <end position="107"/>
    </location>
</feature>
<accession>A0A3D9HEI6</accession>
<keyword evidence="3" id="KW-1185">Reference proteome</keyword>
<organism evidence="2 3">
    <name type="scientific">Seonamhaeicola aphaedonensis</name>
    <dbReference type="NCBI Taxonomy" id="1461338"/>
    <lineage>
        <taxon>Bacteria</taxon>
        <taxon>Pseudomonadati</taxon>
        <taxon>Bacteroidota</taxon>
        <taxon>Flavobacteriia</taxon>
        <taxon>Flavobacteriales</taxon>
        <taxon>Flavobacteriaceae</taxon>
    </lineage>
</organism>
<keyword evidence="1" id="KW-1133">Transmembrane helix</keyword>
<keyword evidence="1" id="KW-0472">Membrane</keyword>
<protein>
    <recommendedName>
        <fullName evidence="4">GTP-binding protein</fullName>
    </recommendedName>
</protein>